<dbReference type="SUPFAM" id="SSF50249">
    <property type="entry name" value="Nucleic acid-binding proteins"/>
    <property type="match status" value="1"/>
</dbReference>
<comment type="subcellular location">
    <subcellularLocation>
        <location evidence="10">Cytoplasm</location>
    </subcellularLocation>
</comment>
<comment type="similarity">
    <text evidence="10">Belongs to the TRAFAC class YlqF/YawG GTPase family. RsgA subfamily.</text>
</comment>
<dbReference type="GO" id="GO:0019843">
    <property type="term" value="F:rRNA binding"/>
    <property type="evidence" value="ECO:0007669"/>
    <property type="project" value="UniProtKB-KW"/>
</dbReference>
<dbReference type="GO" id="GO:0005737">
    <property type="term" value="C:cytoplasm"/>
    <property type="evidence" value="ECO:0007669"/>
    <property type="project" value="UniProtKB-SubCell"/>
</dbReference>
<evidence type="ECO:0000256" key="5">
    <source>
        <dbReference type="ARBA" id="ARBA00022741"/>
    </source>
</evidence>
<evidence type="ECO:0000256" key="10">
    <source>
        <dbReference type="HAMAP-Rule" id="MF_01820"/>
    </source>
</evidence>
<dbReference type="GO" id="GO:0046872">
    <property type="term" value="F:metal ion binding"/>
    <property type="evidence" value="ECO:0007669"/>
    <property type="project" value="UniProtKB-KW"/>
</dbReference>
<feature type="binding site" evidence="10">
    <location>
        <position position="286"/>
    </location>
    <ligand>
        <name>Zn(2+)</name>
        <dbReference type="ChEBI" id="CHEBI:29105"/>
    </ligand>
</feature>
<dbReference type="InterPro" id="IPR004881">
    <property type="entry name" value="Ribosome_biogen_GTPase_RsgA"/>
</dbReference>
<dbReference type="HAMAP" id="MF_01820">
    <property type="entry name" value="GTPase_RsgA"/>
    <property type="match status" value="1"/>
</dbReference>
<evidence type="ECO:0000256" key="3">
    <source>
        <dbReference type="ARBA" id="ARBA00022723"/>
    </source>
</evidence>
<dbReference type="AlphaFoldDB" id="A0AA42BQW1"/>
<name>A0AA42BQW1_9BACI</name>
<evidence type="ECO:0000256" key="7">
    <source>
        <dbReference type="ARBA" id="ARBA00022833"/>
    </source>
</evidence>
<keyword evidence="5 10" id="KW-0547">Nucleotide-binding</keyword>
<dbReference type="GO" id="GO:0042274">
    <property type="term" value="P:ribosomal small subunit biogenesis"/>
    <property type="evidence" value="ECO:0007669"/>
    <property type="project" value="UniProtKB-UniRule"/>
</dbReference>
<proteinExistence type="inferred from homology"/>
<dbReference type="GO" id="GO:0003924">
    <property type="term" value="F:GTPase activity"/>
    <property type="evidence" value="ECO:0007669"/>
    <property type="project" value="UniProtKB-UniRule"/>
</dbReference>
<dbReference type="Gene3D" id="3.40.50.300">
    <property type="entry name" value="P-loop containing nucleotide triphosphate hydrolases"/>
    <property type="match status" value="1"/>
</dbReference>
<evidence type="ECO:0000256" key="1">
    <source>
        <dbReference type="ARBA" id="ARBA00022490"/>
    </source>
</evidence>
<comment type="subunit">
    <text evidence="10">Monomer. Associates with 30S ribosomal subunit, binds 16S rRNA.</text>
</comment>
<evidence type="ECO:0000256" key="9">
    <source>
        <dbReference type="ARBA" id="ARBA00023134"/>
    </source>
</evidence>
<feature type="domain" description="CP-type G" evidence="13">
    <location>
        <begin position="100"/>
        <end position="258"/>
    </location>
</feature>
<accession>A0AA42BQW1</accession>
<feature type="region of interest" description="Disordered" evidence="11">
    <location>
        <begin position="333"/>
        <end position="353"/>
    </location>
</feature>
<dbReference type="PROSITE" id="PS51721">
    <property type="entry name" value="G_CP"/>
    <property type="match status" value="1"/>
</dbReference>
<dbReference type="InterPro" id="IPR027417">
    <property type="entry name" value="P-loop_NTPase"/>
</dbReference>
<keyword evidence="2 10" id="KW-0690">Ribosome biogenesis</keyword>
<gene>
    <name evidence="10 14" type="primary">rsgA</name>
    <name evidence="14" type="ORF">NK662_10020</name>
</gene>
<dbReference type="EMBL" id="JANCLT010000004">
    <property type="protein sequence ID" value="MCP8968874.1"/>
    <property type="molecule type" value="Genomic_DNA"/>
</dbReference>
<evidence type="ECO:0000313" key="15">
    <source>
        <dbReference type="Proteomes" id="UP001156102"/>
    </source>
</evidence>
<feature type="binding site" evidence="10">
    <location>
        <begin position="200"/>
        <end position="208"/>
    </location>
    <ligand>
        <name>GTP</name>
        <dbReference type="ChEBI" id="CHEBI:37565"/>
    </ligand>
</feature>
<evidence type="ECO:0000256" key="4">
    <source>
        <dbReference type="ARBA" id="ARBA00022730"/>
    </source>
</evidence>
<dbReference type="SUPFAM" id="SSF52540">
    <property type="entry name" value="P-loop containing nucleoside triphosphate hydrolases"/>
    <property type="match status" value="1"/>
</dbReference>
<feature type="domain" description="EngC GTPase" evidence="12">
    <location>
        <begin position="109"/>
        <end position="256"/>
    </location>
</feature>
<dbReference type="Gene3D" id="1.10.40.50">
    <property type="entry name" value="Probable gtpase engc, domain 3"/>
    <property type="match status" value="1"/>
</dbReference>
<dbReference type="RefSeq" id="WP_254758784.1">
    <property type="nucleotide sequence ID" value="NZ_JANCLT010000004.1"/>
</dbReference>
<keyword evidence="9 10" id="KW-0342">GTP-binding</keyword>
<dbReference type="GO" id="GO:0005525">
    <property type="term" value="F:GTP binding"/>
    <property type="evidence" value="ECO:0007669"/>
    <property type="project" value="UniProtKB-UniRule"/>
</dbReference>
<dbReference type="InterPro" id="IPR010914">
    <property type="entry name" value="RsgA_GTPase_dom"/>
</dbReference>
<keyword evidence="6 10" id="KW-0378">Hydrolase</keyword>
<dbReference type="EC" id="3.6.1.-" evidence="10"/>
<dbReference type="NCBIfam" id="TIGR00157">
    <property type="entry name" value="ribosome small subunit-dependent GTPase A"/>
    <property type="match status" value="1"/>
</dbReference>
<feature type="binding site" evidence="10">
    <location>
        <position position="288"/>
    </location>
    <ligand>
        <name>Zn(2+)</name>
        <dbReference type="ChEBI" id="CHEBI:29105"/>
    </ligand>
</feature>
<dbReference type="InterPro" id="IPR012340">
    <property type="entry name" value="NA-bd_OB-fold"/>
</dbReference>
<evidence type="ECO:0000256" key="11">
    <source>
        <dbReference type="SAM" id="MobiDB-lite"/>
    </source>
</evidence>
<evidence type="ECO:0000256" key="6">
    <source>
        <dbReference type="ARBA" id="ARBA00022801"/>
    </source>
</evidence>
<keyword evidence="4 10" id="KW-0699">rRNA-binding</keyword>
<keyword evidence="1 10" id="KW-0963">Cytoplasm</keyword>
<protein>
    <recommendedName>
        <fullName evidence="10">Small ribosomal subunit biogenesis GTPase RsgA</fullName>
        <ecNumber evidence="10">3.6.1.-</ecNumber>
    </recommendedName>
</protein>
<feature type="binding site" evidence="10">
    <location>
        <begin position="148"/>
        <end position="151"/>
    </location>
    <ligand>
        <name>GTP</name>
        <dbReference type="ChEBI" id="CHEBI:37565"/>
    </ligand>
</feature>
<dbReference type="Pfam" id="PF03193">
    <property type="entry name" value="RsgA_GTPase"/>
    <property type="match status" value="1"/>
</dbReference>
<keyword evidence="15" id="KW-1185">Reference proteome</keyword>
<dbReference type="PANTHER" id="PTHR32120">
    <property type="entry name" value="SMALL RIBOSOMAL SUBUNIT BIOGENESIS GTPASE RSGA"/>
    <property type="match status" value="1"/>
</dbReference>
<comment type="cofactor">
    <cofactor evidence="10">
        <name>Zn(2+)</name>
        <dbReference type="ChEBI" id="CHEBI:29105"/>
    </cofactor>
    <text evidence="10">Binds 1 zinc ion per subunit.</text>
</comment>
<keyword evidence="3 10" id="KW-0479">Metal-binding</keyword>
<dbReference type="PROSITE" id="PS50936">
    <property type="entry name" value="ENGC_GTPASE"/>
    <property type="match status" value="1"/>
</dbReference>
<evidence type="ECO:0000256" key="2">
    <source>
        <dbReference type="ARBA" id="ARBA00022517"/>
    </source>
</evidence>
<feature type="binding site" evidence="10">
    <location>
        <position position="294"/>
    </location>
    <ligand>
        <name>Zn(2+)</name>
        <dbReference type="ChEBI" id="CHEBI:29105"/>
    </ligand>
</feature>
<evidence type="ECO:0000259" key="13">
    <source>
        <dbReference type="PROSITE" id="PS51721"/>
    </source>
</evidence>
<sequence>MKNEKLLDLGWNEFFDGQCPAERTAGRIVLEHKHLYRVMTDDGEYLGELSGKFHYRAAVKSDYPSVGDWVWLTKLPDERKAVIHGVFTRRSAFSRKEAGERTEEQIVAANVDYVFLVNALNRDFNVRRLERYLLVAYESGAMPVIVLTKSDLCGDVAGKVAEAEGVAFGVPIVAVSSLEGSGIEQLAPYLERGRTVALLGSSGAGKSTLLNALAGRDVSKIGDIRESDDRGKHTTTHRELFSLASGALVIDTPGMRELQLWEGSDAIGAAFADIEAFGAVCRFSDCRHEQEPGCAVRAAIETGELPAGRLVSYNKLQKELAYAARKQDAGLARQEKEKWKKINQTMRKQGKKR</sequence>
<comment type="caution">
    <text evidence="14">The sequence shown here is derived from an EMBL/GenBank/DDBJ whole genome shotgun (WGS) entry which is preliminary data.</text>
</comment>
<keyword evidence="8 10" id="KW-0694">RNA-binding</keyword>
<evidence type="ECO:0000256" key="8">
    <source>
        <dbReference type="ARBA" id="ARBA00022884"/>
    </source>
</evidence>
<dbReference type="CDD" id="cd01854">
    <property type="entry name" value="YjeQ_EngC"/>
    <property type="match status" value="1"/>
</dbReference>
<comment type="function">
    <text evidence="10">One of several proteins that assist in the late maturation steps of the functional core of the 30S ribosomal subunit. Helps release RbfA from mature subunits. May play a role in the assembly of ribosomal proteins into the subunit. Circularly permuted GTPase that catalyzes slow GTP hydrolysis, GTPase activity is stimulated by the 30S ribosomal subunit.</text>
</comment>
<dbReference type="PANTHER" id="PTHR32120:SF10">
    <property type="entry name" value="SMALL RIBOSOMAL SUBUNIT BIOGENESIS GTPASE RSGA"/>
    <property type="match status" value="1"/>
</dbReference>
<feature type="binding site" evidence="10">
    <location>
        <position position="281"/>
    </location>
    <ligand>
        <name>Zn(2+)</name>
        <dbReference type="ChEBI" id="CHEBI:29105"/>
    </ligand>
</feature>
<evidence type="ECO:0000313" key="14">
    <source>
        <dbReference type="EMBL" id="MCP8968874.1"/>
    </source>
</evidence>
<reference evidence="14" key="1">
    <citation type="submission" date="2022-07" db="EMBL/GenBank/DDBJ databases">
        <authorList>
            <person name="Li W.-J."/>
            <person name="Deng Q.-Q."/>
        </authorList>
    </citation>
    <scope>NUCLEOTIDE SEQUENCE</scope>
    <source>
        <strain evidence="14">SYSU M60031</strain>
    </source>
</reference>
<organism evidence="14 15">
    <name type="scientific">Ectobacillus ponti</name>
    <dbReference type="NCBI Taxonomy" id="2961894"/>
    <lineage>
        <taxon>Bacteria</taxon>
        <taxon>Bacillati</taxon>
        <taxon>Bacillota</taxon>
        <taxon>Bacilli</taxon>
        <taxon>Bacillales</taxon>
        <taxon>Bacillaceae</taxon>
        <taxon>Ectobacillus</taxon>
    </lineage>
</organism>
<keyword evidence="7 10" id="KW-0862">Zinc</keyword>
<dbReference type="Proteomes" id="UP001156102">
    <property type="component" value="Unassembled WGS sequence"/>
</dbReference>
<evidence type="ECO:0000259" key="12">
    <source>
        <dbReference type="PROSITE" id="PS50936"/>
    </source>
</evidence>
<dbReference type="InterPro" id="IPR030378">
    <property type="entry name" value="G_CP_dom"/>
</dbReference>